<accession>A0ABQ5KVJ1</accession>
<protein>
    <submittedName>
        <fullName evidence="2">Uncharacterized protein</fullName>
    </submittedName>
</protein>
<feature type="non-terminal residue" evidence="2">
    <location>
        <position position="400"/>
    </location>
</feature>
<evidence type="ECO:0000256" key="1">
    <source>
        <dbReference type="SAM" id="MobiDB-lite"/>
    </source>
</evidence>
<feature type="compositionally biased region" description="Basic and acidic residues" evidence="1">
    <location>
        <begin position="357"/>
        <end position="388"/>
    </location>
</feature>
<organism evidence="2 3">
    <name type="scientific">Aduncisulcus paluster</name>
    <dbReference type="NCBI Taxonomy" id="2918883"/>
    <lineage>
        <taxon>Eukaryota</taxon>
        <taxon>Metamonada</taxon>
        <taxon>Carpediemonas-like organisms</taxon>
        <taxon>Aduncisulcus</taxon>
    </lineage>
</organism>
<dbReference type="EMBL" id="BQXS01011227">
    <property type="protein sequence ID" value="GKT36447.1"/>
    <property type="molecule type" value="Genomic_DNA"/>
</dbReference>
<evidence type="ECO:0000313" key="3">
    <source>
        <dbReference type="Proteomes" id="UP001057375"/>
    </source>
</evidence>
<proteinExistence type="predicted"/>
<feature type="region of interest" description="Disordered" evidence="1">
    <location>
        <begin position="352"/>
        <end position="400"/>
    </location>
</feature>
<reference evidence="2" key="1">
    <citation type="submission" date="2022-03" db="EMBL/GenBank/DDBJ databases">
        <title>Draft genome sequence of Aduncisulcus paluster, a free-living microaerophilic Fornicata.</title>
        <authorList>
            <person name="Yuyama I."/>
            <person name="Kume K."/>
            <person name="Tamura T."/>
            <person name="Inagaki Y."/>
            <person name="Hashimoto T."/>
        </authorList>
    </citation>
    <scope>NUCLEOTIDE SEQUENCE</scope>
    <source>
        <strain evidence="2">NY0171</strain>
    </source>
</reference>
<comment type="caution">
    <text evidence="2">The sequence shown here is derived from an EMBL/GenBank/DDBJ whole genome shotgun (WGS) entry which is preliminary data.</text>
</comment>
<keyword evidence="3" id="KW-1185">Reference proteome</keyword>
<name>A0ABQ5KVJ1_9EUKA</name>
<evidence type="ECO:0000313" key="2">
    <source>
        <dbReference type="EMBL" id="GKT36447.1"/>
    </source>
</evidence>
<gene>
    <name evidence="2" type="ORF">ADUPG1_009414</name>
</gene>
<sequence length="400" mass="45236">MNSYWTIFSWPIRIHSQSSHTADSYLLVISNKKLYIIDPGEEIIKNTVLLREIQKFSYDRKSENIFRINLINGKILVLSSKFRDKILHCLSAEISKAKDLPPSKSTKIVNDMIAFKLITDNINRNILVFSDVGLFICSLSIAKIILSGSFPKESSYDFYRYEHIHSLSHGSFPSSIIIHLRDGGYVTISVANFENIGDFLVLLAGRAAIYSNKSLKDVIFPEKVPDTVVVDSPEVEHRVLPITDKPDPQTSSTYIHDDHIAPKTLPKEIQKLPKKDYSSKPSPEMGVASSSPVQEKNKLYSFCQNPSSIRRYSDSVDRLLSTHSYGILTSPPPNTSLPQDAPMQYHSVPSHHFRGQKHPDQMHIVGKKQERMGTEEAEEGLRESVKDLEDSDESDDALHR</sequence>
<feature type="compositionally biased region" description="Acidic residues" evidence="1">
    <location>
        <begin position="389"/>
        <end position="400"/>
    </location>
</feature>
<dbReference type="Proteomes" id="UP001057375">
    <property type="component" value="Unassembled WGS sequence"/>
</dbReference>